<evidence type="ECO:0000313" key="2">
    <source>
        <dbReference type="EMBL" id="KAJ7044255.1"/>
    </source>
</evidence>
<dbReference type="EMBL" id="JARJCM010000007">
    <property type="protein sequence ID" value="KAJ7044255.1"/>
    <property type="molecule type" value="Genomic_DNA"/>
</dbReference>
<organism evidence="2 3">
    <name type="scientific">Mycena alexandri</name>
    <dbReference type="NCBI Taxonomy" id="1745969"/>
    <lineage>
        <taxon>Eukaryota</taxon>
        <taxon>Fungi</taxon>
        <taxon>Dikarya</taxon>
        <taxon>Basidiomycota</taxon>
        <taxon>Agaricomycotina</taxon>
        <taxon>Agaricomycetes</taxon>
        <taxon>Agaricomycetidae</taxon>
        <taxon>Agaricales</taxon>
        <taxon>Marasmiineae</taxon>
        <taxon>Mycenaceae</taxon>
        <taxon>Mycena</taxon>
    </lineage>
</organism>
<comment type="caution">
    <text evidence="2">The sequence shown here is derived from an EMBL/GenBank/DDBJ whole genome shotgun (WGS) entry which is preliminary data.</text>
</comment>
<evidence type="ECO:0000313" key="3">
    <source>
        <dbReference type="Proteomes" id="UP001218188"/>
    </source>
</evidence>
<evidence type="ECO:0000256" key="1">
    <source>
        <dbReference type="SAM" id="MobiDB-lite"/>
    </source>
</evidence>
<dbReference type="Proteomes" id="UP001218188">
    <property type="component" value="Unassembled WGS sequence"/>
</dbReference>
<feature type="region of interest" description="Disordered" evidence="1">
    <location>
        <begin position="149"/>
        <end position="172"/>
    </location>
</feature>
<reference evidence="2" key="1">
    <citation type="submission" date="2023-03" db="EMBL/GenBank/DDBJ databases">
        <title>Massive genome expansion in bonnet fungi (Mycena s.s.) driven by repeated elements and novel gene families across ecological guilds.</title>
        <authorList>
            <consortium name="Lawrence Berkeley National Laboratory"/>
            <person name="Harder C.B."/>
            <person name="Miyauchi S."/>
            <person name="Viragh M."/>
            <person name="Kuo A."/>
            <person name="Thoen E."/>
            <person name="Andreopoulos B."/>
            <person name="Lu D."/>
            <person name="Skrede I."/>
            <person name="Drula E."/>
            <person name="Henrissat B."/>
            <person name="Morin E."/>
            <person name="Kohler A."/>
            <person name="Barry K."/>
            <person name="LaButti K."/>
            <person name="Morin E."/>
            <person name="Salamov A."/>
            <person name="Lipzen A."/>
            <person name="Mereny Z."/>
            <person name="Hegedus B."/>
            <person name="Baldrian P."/>
            <person name="Stursova M."/>
            <person name="Weitz H."/>
            <person name="Taylor A."/>
            <person name="Grigoriev I.V."/>
            <person name="Nagy L.G."/>
            <person name="Martin F."/>
            <person name="Kauserud H."/>
        </authorList>
    </citation>
    <scope>NUCLEOTIDE SEQUENCE</scope>
    <source>
        <strain evidence="2">CBHHK200</strain>
    </source>
</reference>
<name>A0AAD6XDE6_9AGAR</name>
<accession>A0AAD6XDE6</accession>
<keyword evidence="3" id="KW-1185">Reference proteome</keyword>
<feature type="region of interest" description="Disordered" evidence="1">
    <location>
        <begin position="91"/>
        <end position="116"/>
    </location>
</feature>
<dbReference type="AlphaFoldDB" id="A0AAD6XDE6"/>
<protein>
    <submittedName>
        <fullName evidence="2">Uncharacterized protein</fullName>
    </submittedName>
</protein>
<proteinExistence type="predicted"/>
<sequence length="428" mass="48455">MIRELKPTSACRHSRRDTDTVEFGEKSKLVSREILEHLVDRNNGCHTFNVPREHVFDGRTIALKFKSILRSIPNHGLVGISNVFAKRGAIESRSASTQRTGGHSRGPEPGNKRSNGMAKRAELLQSKTPSIIAKTSKTKNYHPRKATNKLTQTSQKGSGIVGRHPGSQHKGKTRIWSTLPLAFDEGQQFGDFQTDMNIVQVTKSDELLKRFWLRVGDLCARSRVANGWVGTEELRRWNKENSAPCGRCLVSKDHKVCDVVDDHPSCLTCRNKKQSCDRRARFVFEHTKDEFFSDFEEFLKAFSITPPKEVQEIKRAKSRVRKTAIEALSGSNGRSIPYTLDVESGKKAGKKKKSEKGLHQRPLHTLLSPTELQMVLERLGSTRRQILSLRCELREKLASVGEPEATMDQLLAYTGYYKSALFDHQRYL</sequence>
<gene>
    <name evidence="2" type="ORF">C8F04DRAFT_1174696</name>
</gene>